<gene>
    <name evidence="1" type="ORF">ST47_g5439</name>
</gene>
<dbReference type="AlphaFoldDB" id="A0A163DZ09"/>
<sequence length="279" mass="31256">MADGPQPDNLTDASEPREASTKTPSPFPPPAPSYSRWRTSAHLYLPLVTVFLLMSLGTPFETPGANFLCVFLSAIPTNWLGAFFYPTDRAEPKPEQAIRFTRKSNICRAAVLVTYRWMFGRSFDLFMLTADFFLSHFIGPLIGERPPGTKERRSEFGVALLWMAGSGMLMQYAPSALSYWIIVADRTVWRAVYMAFVDDVVGVLARPNLKTWRGKVTLVLTQAFTITFISWMLLSWTRDAMLAAGVDDERKAALAAMEAQLNSMKAEGDIEDDGDRYLV</sequence>
<protein>
    <submittedName>
        <fullName evidence="1">Uncharacterized protein</fullName>
    </submittedName>
</protein>
<evidence type="ECO:0000313" key="2">
    <source>
        <dbReference type="Proteomes" id="UP000076837"/>
    </source>
</evidence>
<evidence type="ECO:0000313" key="1">
    <source>
        <dbReference type="EMBL" id="KZM23422.1"/>
    </source>
</evidence>
<keyword evidence="2" id="KW-1185">Reference proteome</keyword>
<dbReference type="OrthoDB" id="3756114at2759"/>
<reference evidence="1 2" key="1">
    <citation type="journal article" date="2016" name="Sci. Rep.">
        <title>Draft genome sequencing and secretome analysis of fungal phytopathogen Ascochyta rabiei provides insight into the necrotrophic effector repertoire.</title>
        <authorList>
            <person name="Verma S."/>
            <person name="Gazara R.K."/>
            <person name="Nizam S."/>
            <person name="Parween S."/>
            <person name="Chattopadhyay D."/>
            <person name="Verma P.K."/>
        </authorList>
    </citation>
    <scope>NUCLEOTIDE SEQUENCE [LARGE SCALE GENOMIC DNA]</scope>
    <source>
        <strain evidence="1 2">ArDII</strain>
    </source>
</reference>
<accession>A0A163DZ09</accession>
<comment type="caution">
    <text evidence="1">The sequence shown here is derived from an EMBL/GenBank/DDBJ whole genome shotgun (WGS) entry which is preliminary data.</text>
</comment>
<dbReference type="Proteomes" id="UP000076837">
    <property type="component" value="Unassembled WGS sequence"/>
</dbReference>
<dbReference type="EMBL" id="JYNV01000196">
    <property type="protein sequence ID" value="KZM23422.1"/>
    <property type="molecule type" value="Genomic_DNA"/>
</dbReference>
<name>A0A163DZ09_DIDRA</name>
<organism evidence="1 2">
    <name type="scientific">Didymella rabiei</name>
    <name type="common">Chickpea ascochyta blight fungus</name>
    <name type="synonym">Mycosphaerella rabiei</name>
    <dbReference type="NCBI Taxonomy" id="5454"/>
    <lineage>
        <taxon>Eukaryota</taxon>
        <taxon>Fungi</taxon>
        <taxon>Dikarya</taxon>
        <taxon>Ascomycota</taxon>
        <taxon>Pezizomycotina</taxon>
        <taxon>Dothideomycetes</taxon>
        <taxon>Pleosporomycetidae</taxon>
        <taxon>Pleosporales</taxon>
        <taxon>Pleosporineae</taxon>
        <taxon>Didymellaceae</taxon>
        <taxon>Ascochyta</taxon>
    </lineage>
</organism>
<proteinExistence type="predicted"/>